<dbReference type="AlphaFoldDB" id="A0A2S6GID8"/>
<dbReference type="Proteomes" id="UP000239203">
    <property type="component" value="Unassembled WGS sequence"/>
</dbReference>
<dbReference type="EMBL" id="PTIX01000016">
    <property type="protein sequence ID" value="PPK64994.1"/>
    <property type="molecule type" value="Genomic_DNA"/>
</dbReference>
<comment type="caution">
    <text evidence="1">The sequence shown here is derived from an EMBL/GenBank/DDBJ whole genome shotgun (WGS) entry which is preliminary data.</text>
</comment>
<evidence type="ECO:0000313" key="2">
    <source>
        <dbReference type="Proteomes" id="UP000239203"/>
    </source>
</evidence>
<gene>
    <name evidence="1" type="ORF">CLV40_11636</name>
</gene>
<dbReference type="RefSeq" id="WP_104481433.1">
    <property type="nucleotide sequence ID" value="NZ_CP154825.1"/>
</dbReference>
<proteinExistence type="predicted"/>
<protein>
    <submittedName>
        <fullName evidence="1">Uncharacterized protein</fullName>
    </submittedName>
</protein>
<dbReference type="OrthoDB" id="3454650at2"/>
<organism evidence="1 2">
    <name type="scientific">Actinokineospora auranticolor</name>
    <dbReference type="NCBI Taxonomy" id="155976"/>
    <lineage>
        <taxon>Bacteria</taxon>
        <taxon>Bacillati</taxon>
        <taxon>Actinomycetota</taxon>
        <taxon>Actinomycetes</taxon>
        <taxon>Pseudonocardiales</taxon>
        <taxon>Pseudonocardiaceae</taxon>
        <taxon>Actinokineospora</taxon>
    </lineage>
</organism>
<dbReference type="SUPFAM" id="SSF50965">
    <property type="entry name" value="Galactose oxidase, central domain"/>
    <property type="match status" value="1"/>
</dbReference>
<dbReference type="InterPro" id="IPR011043">
    <property type="entry name" value="Gal_Oxase/kelch_b-propeller"/>
</dbReference>
<reference evidence="1 2" key="1">
    <citation type="submission" date="2018-02" db="EMBL/GenBank/DDBJ databases">
        <title>Genomic Encyclopedia of Archaeal and Bacterial Type Strains, Phase II (KMG-II): from individual species to whole genera.</title>
        <authorList>
            <person name="Goeker M."/>
        </authorList>
    </citation>
    <scope>NUCLEOTIDE SEQUENCE [LARGE SCALE GENOMIC DNA]</scope>
    <source>
        <strain evidence="1 2">YU 961-1</strain>
    </source>
</reference>
<accession>A0A2S6GID8</accession>
<name>A0A2S6GID8_9PSEU</name>
<evidence type="ECO:0000313" key="1">
    <source>
        <dbReference type="EMBL" id="PPK64994.1"/>
    </source>
</evidence>
<keyword evidence="2" id="KW-1185">Reference proteome</keyword>
<sequence length="370" mass="38512">MVRSDASALSALRFDTRVQVHGTSEFTGVLAVSADEVWAVGGAADPATGRTVALVGRWTQDFRFVAPAPAAAAARLIGVDGVGDDVWAVGWISDGRGGGKPRIERYSRSSGAVEALDGPSVDGNSSLNAVAMLSTTEGWAVGASGPSADADPTHTLIARWDGTAWRAISSPSPGSALNRLDAVSARTTDDVWAVGSRGDGERVEALITRWDGTTWTRVPFPGDGIELHDVAAVDHDSVWVVGTNVTPGKSDTHVGIARHWDGSKWTDIAPTPSGITELTGIAVVAPDDVWFAGYAELPGLPDTAHLAHWDGTRWRDEAPVATTNGNVASALHRICVGGTRVTAVGWHAASTDPAARTAAALLGRATNRPR</sequence>